<accession>A0A834TQ30</accession>
<dbReference type="OrthoDB" id="1726621at2759"/>
<proteinExistence type="predicted"/>
<dbReference type="EMBL" id="JAAIUW010000006">
    <property type="protein sequence ID" value="KAF7826080.1"/>
    <property type="molecule type" value="Genomic_DNA"/>
</dbReference>
<evidence type="ECO:0000313" key="4">
    <source>
        <dbReference type="EMBL" id="KAF7826080.1"/>
    </source>
</evidence>
<keyword evidence="5" id="KW-1185">Reference proteome</keyword>
<protein>
    <submittedName>
        <fullName evidence="4">AAA-ATPase ASD, mitochondrial-like</fullName>
    </submittedName>
</protein>
<feature type="compositionally biased region" description="Acidic residues" evidence="1">
    <location>
        <begin position="576"/>
        <end position="587"/>
    </location>
</feature>
<gene>
    <name evidence="4" type="ORF">G2W53_017244</name>
</gene>
<feature type="compositionally biased region" description="Basic and acidic residues" evidence="1">
    <location>
        <begin position="561"/>
        <end position="575"/>
    </location>
</feature>
<dbReference type="InterPro" id="IPR025753">
    <property type="entry name" value="AAA_N_dom"/>
</dbReference>
<feature type="region of interest" description="Disordered" evidence="1">
    <location>
        <begin position="291"/>
        <end position="346"/>
    </location>
</feature>
<dbReference type="Pfam" id="PF14363">
    <property type="entry name" value="AAA_assoc"/>
    <property type="match status" value="1"/>
</dbReference>
<feature type="compositionally biased region" description="Basic residues" evidence="1">
    <location>
        <begin position="593"/>
        <end position="608"/>
    </location>
</feature>
<dbReference type="PANTHER" id="PTHR34680">
    <property type="entry name" value="EXPRESSED PROTEIN"/>
    <property type="match status" value="1"/>
</dbReference>
<evidence type="ECO:0000313" key="5">
    <source>
        <dbReference type="Proteomes" id="UP000634136"/>
    </source>
</evidence>
<dbReference type="PANTHER" id="PTHR34680:SF3">
    <property type="entry name" value="EXPRESSED PROTEIN"/>
    <property type="match status" value="1"/>
</dbReference>
<comment type="caution">
    <text evidence="4">The sequence shown here is derived from an EMBL/GenBank/DDBJ whole genome shotgun (WGS) entry which is preliminary data.</text>
</comment>
<feature type="domain" description="AAA+ ATPase At3g28540-like C-terminal" evidence="3">
    <location>
        <begin position="242"/>
        <end position="293"/>
    </location>
</feature>
<organism evidence="4 5">
    <name type="scientific">Senna tora</name>
    <dbReference type="NCBI Taxonomy" id="362788"/>
    <lineage>
        <taxon>Eukaryota</taxon>
        <taxon>Viridiplantae</taxon>
        <taxon>Streptophyta</taxon>
        <taxon>Embryophyta</taxon>
        <taxon>Tracheophyta</taxon>
        <taxon>Spermatophyta</taxon>
        <taxon>Magnoliopsida</taxon>
        <taxon>eudicotyledons</taxon>
        <taxon>Gunneridae</taxon>
        <taxon>Pentapetalae</taxon>
        <taxon>rosids</taxon>
        <taxon>fabids</taxon>
        <taxon>Fabales</taxon>
        <taxon>Fabaceae</taxon>
        <taxon>Caesalpinioideae</taxon>
        <taxon>Cassia clade</taxon>
        <taxon>Senna</taxon>
    </lineage>
</organism>
<feature type="region of interest" description="Disordered" evidence="1">
    <location>
        <begin position="553"/>
        <end position="608"/>
    </location>
</feature>
<name>A0A834TQ30_9FABA</name>
<dbReference type="Proteomes" id="UP000634136">
    <property type="component" value="Unassembled WGS sequence"/>
</dbReference>
<dbReference type="AlphaFoldDB" id="A0A834TQ30"/>
<dbReference type="InterPro" id="IPR058017">
    <property type="entry name" value="At3g28540-like_C"/>
</dbReference>
<sequence length="608" mass="69047">MATMWGQMGSFMATIMVVYTIWEKFIPPPLRDHLHSYTRKLTSLFSPYIHITFPELEGERLKRSDIFSAIQTYLTATSSKEATRLKAESIKQSTTPILLSMDDNEQITDNFNGVKFWWTSKSVSSRTPSFSWYPVSDDRRYFKLTFHKKHREMVTTQYISHILKEGKEISSRNRQLKLYSNNPSNNWYGYKSTKWSNVTFEHPASFDTLALEPKLKEEIMKDLVKFKGGKNYYAKIGKAWKRGIEALLGETKMTPADVAENLMPKSVDEEVEACLERLIEALEMAKKKAEEEEAKKKTEEEEAKKKAEEEEAKKKTEEEEAKKKTEKEKEKENGEKSGEEVKENGQERKFYRDESLLESSYLLLLSMRIRKNAKLSPLLSATAAADIGAANSVSFHDTFHTHLCQLNQSPWDVIPFASHSILQFEGEDDSFTGNGSLDDSIGAVESVASMMDAEDQKPLMEMEDMVVHDNEAKALLDERRIAEGTTSFCQKFDGKDGHCKSEAKQGQSFSAAAAAASASAAGARRAKARAAKKVSYSSSSNPYEFYYYSGFGPSWGKRRGDRNGEGNDKMDKQEFNYEDDDEEEDANGDSGKKRMRKPVKARSLKSLM</sequence>
<evidence type="ECO:0000259" key="3">
    <source>
        <dbReference type="Pfam" id="PF25568"/>
    </source>
</evidence>
<dbReference type="Pfam" id="PF25568">
    <property type="entry name" value="AAA_lid_At3g28540"/>
    <property type="match status" value="1"/>
</dbReference>
<reference evidence="4" key="1">
    <citation type="submission" date="2020-09" db="EMBL/GenBank/DDBJ databases">
        <title>Genome-Enabled Discovery of Anthraquinone Biosynthesis in Senna tora.</title>
        <authorList>
            <person name="Kang S.-H."/>
            <person name="Pandey R.P."/>
            <person name="Lee C.-M."/>
            <person name="Sim J.-S."/>
            <person name="Jeong J.-T."/>
            <person name="Choi B.-S."/>
            <person name="Jung M."/>
            <person name="Ginzburg D."/>
            <person name="Zhao K."/>
            <person name="Won S.Y."/>
            <person name="Oh T.-J."/>
            <person name="Yu Y."/>
            <person name="Kim N.-H."/>
            <person name="Lee O.R."/>
            <person name="Lee T.-H."/>
            <person name="Bashyal P."/>
            <person name="Kim T.-S."/>
            <person name="Lee W.-H."/>
            <person name="Kawkins C."/>
            <person name="Kim C.-K."/>
            <person name="Kim J.S."/>
            <person name="Ahn B.O."/>
            <person name="Rhee S.Y."/>
            <person name="Sohng J.K."/>
        </authorList>
    </citation>
    <scope>NUCLEOTIDE SEQUENCE</scope>
    <source>
        <tissue evidence="4">Leaf</tissue>
    </source>
</reference>
<evidence type="ECO:0000256" key="1">
    <source>
        <dbReference type="SAM" id="MobiDB-lite"/>
    </source>
</evidence>
<feature type="domain" description="AAA-type ATPase N-terminal" evidence="2">
    <location>
        <begin position="26"/>
        <end position="120"/>
    </location>
</feature>
<evidence type="ECO:0000259" key="2">
    <source>
        <dbReference type="Pfam" id="PF14363"/>
    </source>
</evidence>